<feature type="region of interest" description="Disordered" evidence="1">
    <location>
        <begin position="1"/>
        <end position="115"/>
    </location>
</feature>
<feature type="region of interest" description="Disordered" evidence="1">
    <location>
        <begin position="453"/>
        <end position="488"/>
    </location>
</feature>
<dbReference type="Proteomes" id="UP000799118">
    <property type="component" value="Unassembled WGS sequence"/>
</dbReference>
<evidence type="ECO:0000256" key="1">
    <source>
        <dbReference type="SAM" id="MobiDB-lite"/>
    </source>
</evidence>
<dbReference type="OrthoDB" id="3083918at2759"/>
<keyword evidence="3" id="KW-1185">Reference proteome</keyword>
<accession>A0A6A4GBZ0</accession>
<evidence type="ECO:0000313" key="3">
    <source>
        <dbReference type="Proteomes" id="UP000799118"/>
    </source>
</evidence>
<dbReference type="AlphaFoldDB" id="A0A6A4GBZ0"/>
<evidence type="ECO:0008006" key="4">
    <source>
        <dbReference type="Google" id="ProtNLM"/>
    </source>
</evidence>
<proteinExistence type="predicted"/>
<dbReference type="EMBL" id="ML770855">
    <property type="protein sequence ID" value="KAE9382920.1"/>
    <property type="molecule type" value="Genomic_DNA"/>
</dbReference>
<reference evidence="2" key="1">
    <citation type="journal article" date="2019" name="Environ. Microbiol.">
        <title>Fungal ecological strategies reflected in gene transcription - a case study of two litter decomposers.</title>
        <authorList>
            <person name="Barbi F."/>
            <person name="Kohler A."/>
            <person name="Barry K."/>
            <person name="Baskaran P."/>
            <person name="Daum C."/>
            <person name="Fauchery L."/>
            <person name="Ihrmark K."/>
            <person name="Kuo A."/>
            <person name="LaButti K."/>
            <person name="Lipzen A."/>
            <person name="Morin E."/>
            <person name="Grigoriev I.V."/>
            <person name="Henrissat B."/>
            <person name="Lindahl B."/>
            <person name="Martin F."/>
        </authorList>
    </citation>
    <scope>NUCLEOTIDE SEQUENCE</scope>
    <source>
        <strain evidence="2">JB14</strain>
    </source>
</reference>
<gene>
    <name evidence="2" type="ORF">BT96DRAFT_951785</name>
</gene>
<organism evidence="2 3">
    <name type="scientific">Gymnopus androsaceus JB14</name>
    <dbReference type="NCBI Taxonomy" id="1447944"/>
    <lineage>
        <taxon>Eukaryota</taxon>
        <taxon>Fungi</taxon>
        <taxon>Dikarya</taxon>
        <taxon>Basidiomycota</taxon>
        <taxon>Agaricomycotina</taxon>
        <taxon>Agaricomycetes</taxon>
        <taxon>Agaricomycetidae</taxon>
        <taxon>Agaricales</taxon>
        <taxon>Marasmiineae</taxon>
        <taxon>Omphalotaceae</taxon>
        <taxon>Gymnopus</taxon>
    </lineage>
</organism>
<sequence>PVQERAQNVKRSSVSNSQVSKVKPKPTKSTTATKKVKTMHSKVLDTPPSPAPAISPRKAKGKAKATIASLSSDESVATNDEYVDEGDDAEGNSDEFEEENENAILPPGPSTKKVKFPVERDASDELKTLSKKDVQDIKQELLNEPEDVQTPDFDAQSFCWVCNEPFPDLMPKKLATLMRKRSAIVNLHGPHSSEVRRIDMEICPQLKETVDEDMEFEFIQTQADWFNAASEVHFNKIPDRVINFRDDLLNLTKNRTNFTNSRGFRLLLMTYGTEKDIRTMFCHSPQAQALYHQTQIPPGFYGPYGKEIINTILLYMFPCGSFEDAVIRPLDHIQVIQGSNDQPQSSNATNQQIVTMNEDVEIQQVQQTVHFKDRRKLEKVKSIKEPLRVEDFHHRLPPHPIKRKNEGPNMTENSKKIKKEASFVQLCNFLLTLSRSFRKRKDWLLLEVESVPTKFDPSDDMPKKSALKPSATKKRIAQKSKVVAGTRS</sequence>
<protein>
    <recommendedName>
        <fullName evidence="4">Restriction of telomere capping protein 4</fullName>
    </recommendedName>
</protein>
<feature type="compositionally biased region" description="Low complexity" evidence="1">
    <location>
        <begin position="9"/>
        <end position="33"/>
    </location>
</feature>
<feature type="compositionally biased region" description="Acidic residues" evidence="1">
    <location>
        <begin position="81"/>
        <end position="101"/>
    </location>
</feature>
<name>A0A6A4GBZ0_9AGAR</name>
<feature type="compositionally biased region" description="Polar residues" evidence="1">
    <location>
        <begin position="68"/>
        <end position="78"/>
    </location>
</feature>
<evidence type="ECO:0000313" key="2">
    <source>
        <dbReference type="EMBL" id="KAE9382920.1"/>
    </source>
</evidence>
<feature type="non-terminal residue" evidence="2">
    <location>
        <position position="1"/>
    </location>
</feature>